<dbReference type="AlphaFoldDB" id="A0A2V1AYE8"/>
<dbReference type="Proteomes" id="UP000244309">
    <property type="component" value="Unassembled WGS sequence"/>
</dbReference>
<name>A0A2V1AYE8_9ASCO</name>
<evidence type="ECO:0000313" key="8">
    <source>
        <dbReference type="Proteomes" id="UP000244309"/>
    </source>
</evidence>
<accession>A0A2V1AYE8</accession>
<keyword evidence="4" id="KW-0508">mRNA splicing</keyword>
<gene>
    <name evidence="7" type="ORF">CXQ85_002609</name>
</gene>
<dbReference type="Gene3D" id="1.10.287.660">
    <property type="entry name" value="Helix hairpin bin"/>
    <property type="match status" value="1"/>
</dbReference>
<feature type="region of interest" description="Disordered" evidence="6">
    <location>
        <begin position="1"/>
        <end position="27"/>
    </location>
</feature>
<evidence type="ECO:0000256" key="4">
    <source>
        <dbReference type="ARBA" id="ARBA00023187"/>
    </source>
</evidence>
<dbReference type="InterPro" id="IPR009360">
    <property type="entry name" value="Isy1"/>
</dbReference>
<evidence type="ECO:0000256" key="3">
    <source>
        <dbReference type="ARBA" id="ARBA00019194"/>
    </source>
</evidence>
<dbReference type="GO" id="GO:0005634">
    <property type="term" value="C:nucleus"/>
    <property type="evidence" value="ECO:0007669"/>
    <property type="project" value="UniProtKB-SubCell"/>
</dbReference>
<dbReference type="EMBL" id="PKFO01000010">
    <property type="protein sequence ID" value="PVH22885.1"/>
    <property type="molecule type" value="Genomic_DNA"/>
</dbReference>
<sequence>MSRNKEKNQSTLHRYYAQQEQEAGVLESNPALRPKYVQKVESLPQAEKWRRTVVTEVSVKLTDISDPSRSLDEIRRLNDEISKLQREKRAWEHHIKKLGGTDYIRFGKQEGIFVNGVRYYGRARELPEAQKKEKTPEEAREEHHVPLSYYGSFGQDEKDMIVADERYIQGEINQALGEELYPVPSIAKEEPDMPTNEDVKRMLLERQKALLRAQLGA</sequence>
<dbReference type="SUPFAM" id="SSF140102">
    <property type="entry name" value="ISY1 domain-like"/>
    <property type="match status" value="1"/>
</dbReference>
<keyword evidence="8" id="KW-1185">Reference proteome</keyword>
<organism evidence="7 8">
    <name type="scientific">Candidozyma haemuli</name>
    <dbReference type="NCBI Taxonomy" id="45357"/>
    <lineage>
        <taxon>Eukaryota</taxon>
        <taxon>Fungi</taxon>
        <taxon>Dikarya</taxon>
        <taxon>Ascomycota</taxon>
        <taxon>Saccharomycotina</taxon>
        <taxon>Pichiomycetes</taxon>
        <taxon>Metschnikowiaceae</taxon>
        <taxon>Candidozyma</taxon>
    </lineage>
</organism>
<dbReference type="InterPro" id="IPR037200">
    <property type="entry name" value="Isy1_sf"/>
</dbReference>
<keyword evidence="4" id="KW-0507">mRNA processing</keyword>
<dbReference type="STRING" id="45357.A0A2V1AYE8"/>
<evidence type="ECO:0000256" key="2">
    <source>
        <dbReference type="ARBA" id="ARBA00007002"/>
    </source>
</evidence>
<dbReference type="GeneID" id="37007940"/>
<dbReference type="GO" id="GO:0000350">
    <property type="term" value="P:generation of catalytic spliceosome for second transesterification step"/>
    <property type="evidence" value="ECO:0007669"/>
    <property type="project" value="InterPro"/>
</dbReference>
<evidence type="ECO:0000256" key="6">
    <source>
        <dbReference type="SAM" id="MobiDB-lite"/>
    </source>
</evidence>
<dbReference type="RefSeq" id="XP_025343825.1">
    <property type="nucleotide sequence ID" value="XM_025486275.1"/>
</dbReference>
<dbReference type="InterPro" id="IPR029012">
    <property type="entry name" value="Helix_hairpin_bin_sf"/>
</dbReference>
<reference evidence="7 8" key="1">
    <citation type="submission" date="2017-12" db="EMBL/GenBank/DDBJ databases">
        <title>Genome Sequence of a Multidrug-Resistant Candida haemulonii Isolate from a Patient with Chronic Leg Ulcers in Israel.</title>
        <authorList>
            <person name="Chow N.A."/>
            <person name="Gade L."/>
            <person name="Batra D."/>
            <person name="Rowe L.A."/>
            <person name="Ben-Ami R."/>
            <person name="Loparev V.N."/>
            <person name="Litvintseva A.P."/>
        </authorList>
    </citation>
    <scope>NUCLEOTIDE SEQUENCE [LARGE SCALE GENOMIC DNA]</scope>
    <source>
        <strain evidence="7 8">B11899</strain>
    </source>
</reference>
<dbReference type="PANTHER" id="PTHR13021">
    <property type="entry name" value="PRE-MRNA-SPLICING FACTOR ISY1"/>
    <property type="match status" value="1"/>
</dbReference>
<dbReference type="VEuPathDB" id="FungiDB:CXQ85_002609"/>
<comment type="similarity">
    <text evidence="2">Belongs to the ISY1 family.</text>
</comment>
<dbReference type="Pfam" id="PF06246">
    <property type="entry name" value="Isy1"/>
    <property type="match status" value="1"/>
</dbReference>
<evidence type="ECO:0000313" key="7">
    <source>
        <dbReference type="EMBL" id="PVH22885.1"/>
    </source>
</evidence>
<evidence type="ECO:0000256" key="5">
    <source>
        <dbReference type="ARBA" id="ARBA00023242"/>
    </source>
</evidence>
<protein>
    <recommendedName>
        <fullName evidence="3">Pre-mRNA-splicing factor ISY1</fullName>
    </recommendedName>
</protein>
<keyword evidence="5" id="KW-0539">Nucleus</keyword>
<comment type="subcellular location">
    <subcellularLocation>
        <location evidence="1">Nucleus</location>
    </subcellularLocation>
</comment>
<evidence type="ECO:0000256" key="1">
    <source>
        <dbReference type="ARBA" id="ARBA00004123"/>
    </source>
</evidence>
<proteinExistence type="inferred from homology"/>
<dbReference type="OrthoDB" id="1739576at2759"/>
<comment type="caution">
    <text evidence="7">The sequence shown here is derived from an EMBL/GenBank/DDBJ whole genome shotgun (WGS) entry which is preliminary data.</text>
</comment>